<feature type="domain" description="DUF7852" evidence="2">
    <location>
        <begin position="709"/>
        <end position="828"/>
    </location>
</feature>
<evidence type="ECO:0000259" key="2">
    <source>
        <dbReference type="Pfam" id="PF25250"/>
    </source>
</evidence>
<organism evidence="3 4">
    <name type="scientific">Peribacillus huizhouensis</name>
    <dbReference type="NCBI Taxonomy" id="1501239"/>
    <lineage>
        <taxon>Bacteria</taxon>
        <taxon>Bacillati</taxon>
        <taxon>Bacillota</taxon>
        <taxon>Bacilli</taxon>
        <taxon>Bacillales</taxon>
        <taxon>Bacillaceae</taxon>
        <taxon>Peribacillus</taxon>
    </lineage>
</organism>
<feature type="region of interest" description="Disordered" evidence="1">
    <location>
        <begin position="521"/>
        <end position="543"/>
    </location>
</feature>
<dbReference type="InterPro" id="IPR057174">
    <property type="entry name" value="DUF7852"/>
</dbReference>
<dbReference type="RefSeq" id="WP_182501810.1">
    <property type="nucleotide sequence ID" value="NZ_JACJHX010000002.1"/>
</dbReference>
<feature type="domain" description="DUF7852" evidence="2">
    <location>
        <begin position="838"/>
        <end position="944"/>
    </location>
</feature>
<feature type="compositionally biased region" description="Polar residues" evidence="1">
    <location>
        <begin position="686"/>
        <end position="707"/>
    </location>
</feature>
<feature type="region of interest" description="Disordered" evidence="1">
    <location>
        <begin position="684"/>
        <end position="719"/>
    </location>
</feature>
<sequence>MKTPRFNTKKLKDILSRHIREVNSSRVHKNSNFPYCNYNNNDFTTSMNDILSTLISNRRNSREGDDCNGGCHTEIHENPCESSACKGIEQISEMDLETEIHDQQNMNEPTNDQHNFQTDSAFDTNDPSGTVDEICKDDSSLSTLMSNHRNPLEDDDLNKECHTEIHGNPCESPACIDIQQISEMELETEIHDVRNMNEPSNDQHNFQTDSAFDMNDPSGTVDEICKDDSSLSTLMSNHRNLQEDDNLNGGCHTEIHGNPCESPACIDIEQISEMELETEIHDQQNMNEPTNDQQNFQTDSAFDTTDPSGTLDEICKDDLSLSTLMSNHRNPLEDDDLNKECHTEIHGNPCESSACIDIEQISEMELETEIHDQQNMNEPTNDQHNFQTDSAFDTNDPSGTIDEICKDDDLNEECHTEIHGKPCEPPACKGNEQISEIEIDTKIHDERNMNEPTNDQHNFQTDSAFDTNDPSGTLDEICKDDDLNEECHKENHGNPCESPACIDIKQISEMELETEIHDERNMNEPTNDRHNFQTDSAFDMNDPSGTVDEICKDDDLNKECHTEIHGNPCESPACIDIEQISEMELETEIHDQQNMNEPTNDQHNFQTDSAFDTNDPSGTLDEICKDDSSLSTLMSNHRNPLEDDDLNGGCHTEIHGNPCESPARKGNEQISEMELETEIHDERNMNEPTNDQHNFQTDSAFDTNDPSGTIEDGSKDDSFVIPVHDSPINKTEEKNNQAGTSLDFLNIRVPVVVGEYKIDICLEETLLFEENIMWINVISNKIVLLNSQFIPTEFSKPLDNGMSKALKGNLFIEGHLIQNIEYTADDHNLESDPLYKDGKVHSITKKRPFSTFVEIDSFLHPPVFQTSTQKTFDFIDPNNKKIPQTNTQLVNTVTYYPEQPYCRLICSEIHEYTCLSEADHATNANTPIESVQVNTIHKKNETNEKQLNQKTVLVTFVHLLQEQHVKVRYDEHENHPIFPDKETWETHDLLQKKAGIKPYNIEKCASTSNFD</sequence>
<feature type="compositionally biased region" description="Basic and acidic residues" evidence="1">
    <location>
        <begin position="521"/>
        <end position="532"/>
    </location>
</feature>
<reference evidence="3 4" key="1">
    <citation type="submission" date="2020-08" db="EMBL/GenBank/DDBJ databases">
        <title>Genomic Encyclopedia of Type Strains, Phase IV (KMG-IV): sequencing the most valuable type-strain genomes for metagenomic binning, comparative biology and taxonomic classification.</title>
        <authorList>
            <person name="Goeker M."/>
        </authorList>
    </citation>
    <scope>NUCLEOTIDE SEQUENCE [LARGE SCALE GENOMIC DNA]</scope>
    <source>
        <strain evidence="3 4">DSM 105481</strain>
    </source>
</reference>
<evidence type="ECO:0000256" key="1">
    <source>
        <dbReference type="SAM" id="MobiDB-lite"/>
    </source>
</evidence>
<comment type="caution">
    <text evidence="3">The sequence shown here is derived from an EMBL/GenBank/DDBJ whole genome shotgun (WGS) entry which is preliminary data.</text>
</comment>
<proteinExistence type="predicted"/>
<protein>
    <recommendedName>
        <fullName evidence="2">DUF7852 domain-containing protein</fullName>
    </recommendedName>
</protein>
<name>A0ABR6CL65_9BACI</name>
<dbReference type="EMBL" id="JACJHX010000002">
    <property type="protein sequence ID" value="MBA9025780.1"/>
    <property type="molecule type" value="Genomic_DNA"/>
</dbReference>
<evidence type="ECO:0000313" key="4">
    <source>
        <dbReference type="Proteomes" id="UP000626697"/>
    </source>
</evidence>
<evidence type="ECO:0000313" key="3">
    <source>
        <dbReference type="EMBL" id="MBA9025780.1"/>
    </source>
</evidence>
<dbReference type="Proteomes" id="UP000626697">
    <property type="component" value="Unassembled WGS sequence"/>
</dbReference>
<gene>
    <name evidence="3" type="ORF">HNP81_001063</name>
</gene>
<feature type="region of interest" description="Disordered" evidence="1">
    <location>
        <begin position="286"/>
        <end position="306"/>
    </location>
</feature>
<dbReference type="Pfam" id="PF25250">
    <property type="entry name" value="DUF7852"/>
    <property type="match status" value="2"/>
</dbReference>
<accession>A0ABR6CL65</accession>
<keyword evidence="4" id="KW-1185">Reference proteome</keyword>